<dbReference type="InterPro" id="IPR013976">
    <property type="entry name" value="HDOD"/>
</dbReference>
<dbReference type="InterPro" id="IPR052340">
    <property type="entry name" value="RNase_Y/CdgJ"/>
</dbReference>
<evidence type="ECO:0000313" key="2">
    <source>
        <dbReference type="EMBL" id="VAW81147.1"/>
    </source>
</evidence>
<dbReference type="AlphaFoldDB" id="A0A3B0Z0K9"/>
<dbReference type="Pfam" id="PF08668">
    <property type="entry name" value="HDOD"/>
    <property type="match status" value="1"/>
</dbReference>
<gene>
    <name evidence="2" type="ORF">MNBD_GAMMA12-3455</name>
</gene>
<accession>A0A3B0Z0K9</accession>
<dbReference type="PROSITE" id="PS51833">
    <property type="entry name" value="HDOD"/>
    <property type="match status" value="1"/>
</dbReference>
<proteinExistence type="predicted"/>
<sequence>MTNPEQIKESVLEELRCNRLQLPTLPEVALHIRDALKNEDVDLTSVAKIVTKDPAICTKLLQVVNSPLYRSNTPIDNIKMAVARLGYSQIKNLVCSLALKQMYQSTCPIVNQLLHDCWDHSARVAAIASVIAEKVRGLSTDQAILAGLVHDIGKLPLILHAEKIPSLINDAGAMRTLFMSLHTDVGSHVLTNWNFPDELICVAKHHENLSYRLNRTADYTDIIIVANLFAHYGHEHFVEEQDWWRSLAFERINISADEKFITDQDNLTAIANIERILKS</sequence>
<name>A0A3B0Z0K9_9ZZZZ</name>
<organism evidence="2">
    <name type="scientific">hydrothermal vent metagenome</name>
    <dbReference type="NCBI Taxonomy" id="652676"/>
    <lineage>
        <taxon>unclassified sequences</taxon>
        <taxon>metagenomes</taxon>
        <taxon>ecological metagenomes</taxon>
    </lineage>
</organism>
<reference evidence="2" key="1">
    <citation type="submission" date="2018-06" db="EMBL/GenBank/DDBJ databases">
        <authorList>
            <person name="Zhirakovskaya E."/>
        </authorList>
    </citation>
    <scope>NUCLEOTIDE SEQUENCE</scope>
</reference>
<dbReference type="SMART" id="SM00471">
    <property type="entry name" value="HDc"/>
    <property type="match status" value="1"/>
</dbReference>
<protein>
    <recommendedName>
        <fullName evidence="1">HDOD domain-containing protein</fullName>
    </recommendedName>
</protein>
<dbReference type="PANTHER" id="PTHR33525">
    <property type="match status" value="1"/>
</dbReference>
<dbReference type="EMBL" id="UOFL01000212">
    <property type="protein sequence ID" value="VAW81147.1"/>
    <property type="molecule type" value="Genomic_DNA"/>
</dbReference>
<dbReference type="InterPro" id="IPR003607">
    <property type="entry name" value="HD/PDEase_dom"/>
</dbReference>
<evidence type="ECO:0000259" key="1">
    <source>
        <dbReference type="PROSITE" id="PS51833"/>
    </source>
</evidence>
<dbReference type="SUPFAM" id="SSF109604">
    <property type="entry name" value="HD-domain/PDEase-like"/>
    <property type="match status" value="1"/>
</dbReference>
<dbReference type="PANTHER" id="PTHR33525:SF3">
    <property type="entry name" value="RIBONUCLEASE Y"/>
    <property type="match status" value="1"/>
</dbReference>
<dbReference type="Gene3D" id="1.10.3210.10">
    <property type="entry name" value="Hypothetical protein af1432"/>
    <property type="match status" value="1"/>
</dbReference>
<feature type="domain" description="HDOD" evidence="1">
    <location>
        <begin position="22"/>
        <end position="209"/>
    </location>
</feature>
<dbReference type="InterPro" id="IPR006675">
    <property type="entry name" value="HDIG_dom"/>
</dbReference>
<dbReference type="CDD" id="cd00077">
    <property type="entry name" value="HDc"/>
    <property type="match status" value="1"/>
</dbReference>
<dbReference type="NCBIfam" id="TIGR00277">
    <property type="entry name" value="HDIG"/>
    <property type="match status" value="1"/>
</dbReference>